<dbReference type="InterPro" id="IPR029024">
    <property type="entry name" value="TerB-like"/>
</dbReference>
<evidence type="ECO:0000313" key="2">
    <source>
        <dbReference type="EMBL" id="MEK9501784.1"/>
    </source>
</evidence>
<proteinExistence type="predicted"/>
<dbReference type="Gene3D" id="1.10.3680.10">
    <property type="entry name" value="TerB-like"/>
    <property type="match status" value="1"/>
</dbReference>
<dbReference type="Proteomes" id="UP001484239">
    <property type="component" value="Unassembled WGS sequence"/>
</dbReference>
<dbReference type="InterPro" id="IPR007791">
    <property type="entry name" value="DjlA_N"/>
</dbReference>
<feature type="domain" description="Co-chaperone DjlA N-terminal" evidence="1">
    <location>
        <begin position="29"/>
        <end position="143"/>
    </location>
</feature>
<keyword evidence="3" id="KW-1185">Reference proteome</keyword>
<dbReference type="Pfam" id="PF05099">
    <property type="entry name" value="TerB"/>
    <property type="match status" value="1"/>
</dbReference>
<reference evidence="2 3" key="1">
    <citation type="submission" date="2024-02" db="EMBL/GenBank/DDBJ databases">
        <title>A novel Gemmatimonadota bacterium.</title>
        <authorList>
            <person name="Du Z.-J."/>
            <person name="Ye Y.-Q."/>
        </authorList>
    </citation>
    <scope>NUCLEOTIDE SEQUENCE [LARGE SCALE GENOMIC DNA]</scope>
    <source>
        <strain evidence="2 3">DH-20</strain>
    </source>
</reference>
<dbReference type="RefSeq" id="WP_405278813.1">
    <property type="nucleotide sequence ID" value="NZ_CP144380.1"/>
</dbReference>
<dbReference type="EMBL" id="JBBHLI010000007">
    <property type="protein sequence ID" value="MEK9501784.1"/>
    <property type="molecule type" value="Genomic_DNA"/>
</dbReference>
<sequence>MIDTIREFFRSSMLPADDAPPQTRDRDLRLAACALLLELAHADDDFSGDERRHMERSIRRHFGLDERQAEELLRHAETARQEAPDLWRFTRLIREHYSLGQKMVLAEVMWALVYSDGELHAREDYLMRKVSKLLALDMGYLSEARRRAECTLELSDPPVD</sequence>
<evidence type="ECO:0000259" key="1">
    <source>
        <dbReference type="Pfam" id="PF05099"/>
    </source>
</evidence>
<accession>A0ABU9ECC5</accession>
<protein>
    <submittedName>
        <fullName evidence="2">TerB family tellurite resistance protein</fullName>
    </submittedName>
</protein>
<dbReference type="SUPFAM" id="SSF158682">
    <property type="entry name" value="TerB-like"/>
    <property type="match status" value="1"/>
</dbReference>
<name>A0ABU9ECC5_9BACT</name>
<dbReference type="CDD" id="cd07313">
    <property type="entry name" value="terB_like_2"/>
    <property type="match status" value="1"/>
</dbReference>
<organism evidence="2 3">
    <name type="scientific">Gaopeijia maritima</name>
    <dbReference type="NCBI Taxonomy" id="3119007"/>
    <lineage>
        <taxon>Bacteria</taxon>
        <taxon>Pseudomonadati</taxon>
        <taxon>Gemmatimonadota</taxon>
        <taxon>Longimicrobiia</taxon>
        <taxon>Gaopeijiales</taxon>
        <taxon>Gaopeijiaceae</taxon>
        <taxon>Gaopeijia</taxon>
    </lineage>
</organism>
<evidence type="ECO:0000313" key="3">
    <source>
        <dbReference type="Proteomes" id="UP001484239"/>
    </source>
</evidence>
<gene>
    <name evidence="2" type="ORF">WI372_12405</name>
</gene>
<comment type="caution">
    <text evidence="2">The sequence shown here is derived from an EMBL/GenBank/DDBJ whole genome shotgun (WGS) entry which is preliminary data.</text>
</comment>